<sequence>MTIQTSHAAKTFPRSQVAAPATTVVVAAAYRNKYPKRDFGVGYGSSSGYASGKRYASDWGNALFRCG</sequence>
<proteinExistence type="predicted"/>
<evidence type="ECO:0000313" key="2">
    <source>
        <dbReference type="Proteomes" id="UP001595724"/>
    </source>
</evidence>
<protein>
    <submittedName>
        <fullName evidence="1">Uncharacterized protein</fullName>
    </submittedName>
</protein>
<evidence type="ECO:0000313" key="1">
    <source>
        <dbReference type="EMBL" id="MFC3660442.1"/>
    </source>
</evidence>
<comment type="caution">
    <text evidence="1">The sequence shown here is derived from an EMBL/GenBank/DDBJ whole genome shotgun (WGS) entry which is preliminary data.</text>
</comment>
<organism evidence="1 2">
    <name type="scientific">Luteimonas notoginsengisoli</name>
    <dbReference type="NCBI Taxonomy" id="1578200"/>
    <lineage>
        <taxon>Bacteria</taxon>
        <taxon>Pseudomonadati</taxon>
        <taxon>Pseudomonadota</taxon>
        <taxon>Gammaproteobacteria</taxon>
        <taxon>Lysobacterales</taxon>
        <taxon>Lysobacteraceae</taxon>
        <taxon>Luteimonas</taxon>
    </lineage>
</organism>
<accession>A0ABV7UVX9</accession>
<dbReference type="RefSeq" id="WP_386709880.1">
    <property type="nucleotide sequence ID" value="NZ_JBHRYF010000008.1"/>
</dbReference>
<dbReference type="EMBL" id="JBHRYF010000008">
    <property type="protein sequence ID" value="MFC3660442.1"/>
    <property type="molecule type" value="Genomic_DNA"/>
</dbReference>
<gene>
    <name evidence="1" type="ORF">ACFOM9_10230</name>
</gene>
<reference evidence="2" key="1">
    <citation type="journal article" date="2019" name="Int. J. Syst. Evol. Microbiol.">
        <title>The Global Catalogue of Microorganisms (GCM) 10K type strain sequencing project: providing services to taxonomists for standard genome sequencing and annotation.</title>
        <authorList>
            <consortium name="The Broad Institute Genomics Platform"/>
            <consortium name="The Broad Institute Genome Sequencing Center for Infectious Disease"/>
            <person name="Wu L."/>
            <person name="Ma J."/>
        </authorList>
    </citation>
    <scope>NUCLEOTIDE SEQUENCE [LARGE SCALE GENOMIC DNA]</scope>
    <source>
        <strain evidence="2">KCTC 42211</strain>
    </source>
</reference>
<dbReference type="Proteomes" id="UP001595724">
    <property type="component" value="Unassembled WGS sequence"/>
</dbReference>
<keyword evidence="2" id="KW-1185">Reference proteome</keyword>
<name>A0ABV7UVX9_9GAMM</name>